<gene>
    <name evidence="1" type="ORF">CU098_011176</name>
</gene>
<dbReference type="Proteomes" id="UP000253551">
    <property type="component" value="Unassembled WGS sequence"/>
</dbReference>
<keyword evidence="2" id="KW-1185">Reference proteome</keyword>
<name>A0A367JV11_RHIST</name>
<dbReference type="EMBL" id="PJQM01002652">
    <property type="protein sequence ID" value="RCH93748.1"/>
    <property type="molecule type" value="Genomic_DNA"/>
</dbReference>
<protein>
    <submittedName>
        <fullName evidence="1">Uncharacterized protein</fullName>
    </submittedName>
</protein>
<comment type="caution">
    <text evidence="1">The sequence shown here is derived from an EMBL/GenBank/DDBJ whole genome shotgun (WGS) entry which is preliminary data.</text>
</comment>
<feature type="non-terminal residue" evidence="1">
    <location>
        <position position="53"/>
    </location>
</feature>
<sequence length="53" mass="6216">MKNDGEVFYEENIDEENNEKKMLKNFVKCIFDLNSAAVIPLMVRLGLPKKRDK</sequence>
<evidence type="ECO:0000313" key="1">
    <source>
        <dbReference type="EMBL" id="RCH93748.1"/>
    </source>
</evidence>
<evidence type="ECO:0000313" key="2">
    <source>
        <dbReference type="Proteomes" id="UP000253551"/>
    </source>
</evidence>
<accession>A0A367JV11</accession>
<proteinExistence type="predicted"/>
<dbReference type="AlphaFoldDB" id="A0A367JV11"/>
<reference evidence="1 2" key="1">
    <citation type="journal article" date="2018" name="G3 (Bethesda)">
        <title>Phylogenetic and Phylogenomic Definition of Rhizopus Species.</title>
        <authorList>
            <person name="Gryganskyi A.P."/>
            <person name="Golan J."/>
            <person name="Dolatabadi S."/>
            <person name="Mondo S."/>
            <person name="Robb S."/>
            <person name="Idnurm A."/>
            <person name="Muszewska A."/>
            <person name="Steczkiewicz K."/>
            <person name="Masonjones S."/>
            <person name="Liao H.L."/>
            <person name="Gajdeczka M.T."/>
            <person name="Anike F."/>
            <person name="Vuek A."/>
            <person name="Anishchenko I.M."/>
            <person name="Voigt K."/>
            <person name="de Hoog G.S."/>
            <person name="Smith M.E."/>
            <person name="Heitman J."/>
            <person name="Vilgalys R."/>
            <person name="Stajich J.E."/>
        </authorList>
    </citation>
    <scope>NUCLEOTIDE SEQUENCE [LARGE SCALE GENOMIC DNA]</scope>
    <source>
        <strain evidence="1 2">LSU 92-RS-03</strain>
    </source>
</reference>
<organism evidence="1 2">
    <name type="scientific">Rhizopus stolonifer</name>
    <name type="common">Rhizopus nigricans</name>
    <dbReference type="NCBI Taxonomy" id="4846"/>
    <lineage>
        <taxon>Eukaryota</taxon>
        <taxon>Fungi</taxon>
        <taxon>Fungi incertae sedis</taxon>
        <taxon>Mucoromycota</taxon>
        <taxon>Mucoromycotina</taxon>
        <taxon>Mucoromycetes</taxon>
        <taxon>Mucorales</taxon>
        <taxon>Mucorineae</taxon>
        <taxon>Rhizopodaceae</taxon>
        <taxon>Rhizopus</taxon>
    </lineage>
</organism>